<dbReference type="EMBL" id="KT223644">
    <property type="protein sequence ID" value="ALD88456.1"/>
    <property type="molecule type" value="Genomic_DNA"/>
</dbReference>
<geneLocation type="mitochondrion" evidence="21"/>
<dbReference type="PANTHER" id="PTHR46552:SF1">
    <property type="entry name" value="NADH-UBIQUINONE OXIDOREDUCTASE CHAIN 2"/>
    <property type="match status" value="1"/>
</dbReference>
<evidence type="ECO:0000256" key="13">
    <source>
        <dbReference type="ARBA" id="ARBA00023027"/>
    </source>
</evidence>
<evidence type="ECO:0000256" key="2">
    <source>
        <dbReference type="ARBA" id="ARBA00004448"/>
    </source>
</evidence>
<keyword evidence="16 19" id="KW-0472">Membrane</keyword>
<protein>
    <recommendedName>
        <fullName evidence="5">NADH-ubiquinone oxidoreductase chain 2</fullName>
        <ecNumber evidence="4">7.1.1.2</ecNumber>
    </recommendedName>
    <alternativeName>
        <fullName evidence="17">NADH dehydrogenase subunit 2</fullName>
    </alternativeName>
</protein>
<evidence type="ECO:0000256" key="4">
    <source>
        <dbReference type="ARBA" id="ARBA00012944"/>
    </source>
</evidence>
<dbReference type="AlphaFoldDB" id="A0A0M3SUC1"/>
<gene>
    <name evidence="21" type="primary">ND2</name>
</gene>
<feature type="transmembrane region" description="Helical" evidence="19">
    <location>
        <begin position="12"/>
        <end position="28"/>
    </location>
</feature>
<evidence type="ECO:0000256" key="9">
    <source>
        <dbReference type="ARBA" id="ARBA00022792"/>
    </source>
</evidence>
<feature type="transmembrane region" description="Helical" evidence="19">
    <location>
        <begin position="34"/>
        <end position="53"/>
    </location>
</feature>
<name>A0A0M3SUC1_9HYME</name>
<evidence type="ECO:0000256" key="10">
    <source>
        <dbReference type="ARBA" id="ARBA00022967"/>
    </source>
</evidence>
<feature type="transmembrane region" description="Helical" evidence="19">
    <location>
        <begin position="273"/>
        <end position="299"/>
    </location>
</feature>
<dbReference type="InterPro" id="IPR050175">
    <property type="entry name" value="Complex_I_Subunit_2"/>
</dbReference>
<evidence type="ECO:0000256" key="18">
    <source>
        <dbReference type="ARBA" id="ARBA00049551"/>
    </source>
</evidence>
<dbReference type="EC" id="7.1.1.2" evidence="4"/>
<evidence type="ECO:0000256" key="14">
    <source>
        <dbReference type="ARBA" id="ARBA00023075"/>
    </source>
</evidence>
<feature type="transmembrane region" description="Helical" evidence="19">
    <location>
        <begin position="92"/>
        <end position="111"/>
    </location>
</feature>
<keyword evidence="8 19" id="KW-0812">Transmembrane</keyword>
<evidence type="ECO:0000256" key="17">
    <source>
        <dbReference type="ARBA" id="ARBA00031028"/>
    </source>
</evidence>
<keyword evidence="14" id="KW-0830">Ubiquinone</keyword>
<evidence type="ECO:0000256" key="19">
    <source>
        <dbReference type="SAM" id="Phobius"/>
    </source>
</evidence>
<keyword evidence="9" id="KW-0999">Mitochondrion inner membrane</keyword>
<keyword evidence="12 19" id="KW-1133">Transmembrane helix</keyword>
<keyword evidence="6" id="KW-0813">Transport</keyword>
<keyword evidence="10" id="KW-1278">Translocase</keyword>
<dbReference type="GO" id="GO:0008137">
    <property type="term" value="F:NADH dehydrogenase (ubiquinone) activity"/>
    <property type="evidence" value="ECO:0007669"/>
    <property type="project" value="UniProtKB-EC"/>
</dbReference>
<evidence type="ECO:0000313" key="21">
    <source>
        <dbReference type="EMBL" id="ALD88456.1"/>
    </source>
</evidence>
<evidence type="ECO:0000256" key="12">
    <source>
        <dbReference type="ARBA" id="ARBA00022989"/>
    </source>
</evidence>
<comment type="function">
    <text evidence="1">Core subunit of the mitochondrial membrane respiratory chain NADH dehydrogenase (Complex I) that is believed to belong to the minimal assembly required for catalysis. Complex I functions in the transfer of electrons from NADH to the respiratory chain. The immediate electron acceptor for the enzyme is believed to be ubiquinone.</text>
</comment>
<dbReference type="Pfam" id="PF00361">
    <property type="entry name" value="Proton_antipo_M"/>
    <property type="match status" value="1"/>
</dbReference>
<evidence type="ECO:0000256" key="1">
    <source>
        <dbReference type="ARBA" id="ARBA00003257"/>
    </source>
</evidence>
<reference evidence="21" key="1">
    <citation type="submission" date="2015-06" db="EMBL/GenBank/DDBJ databases">
        <title>Sequencing and characterization of the Megachile sculpturalis (Hymenoptera: Megachilidae) mitochondrial genome.</title>
        <authorList>
            <person name="Su J.T."/>
            <person name="Zhang Y."/>
            <person name="Gu P."/>
            <person name="He B."/>
            <person name="Huang Y.D."/>
        </authorList>
    </citation>
    <scope>NUCLEOTIDE SEQUENCE</scope>
</reference>
<sequence length="338" mass="41410">MYMMKMDKNKHLENIYIFIFIILIFIIISINKNLIKWIILEMFSLIMISYLNINNTNKKNSLMYYVISSILSLILLFIIIHNNFIMNNKMSTIISLLIQMIFYMKLGLFPFHQWMIYMYNSMSWMNIFIFSTLNKFINIYLMISLTNMNEFFMIMFLLNSLFSSLMSMNEFSIKKIICYSSMNHSSYMIILGYIDMSMLLIYFIIYLFNCYMFMTFYKIHMIENKIDLLMKSNNNSFKIPFLIISITYSMIPLTTMFYLKWLLFKMIILNNNIMIYIFILSISMIMMMWTYMNIMNYQFMKNKYELKMNILDKNYYNKNYFFMYISLLFNIFMFLLIY</sequence>
<dbReference type="GO" id="GO:0006120">
    <property type="term" value="P:mitochondrial electron transport, NADH to ubiquinone"/>
    <property type="evidence" value="ECO:0007669"/>
    <property type="project" value="TreeGrafter"/>
</dbReference>
<dbReference type="GO" id="GO:0005743">
    <property type="term" value="C:mitochondrial inner membrane"/>
    <property type="evidence" value="ECO:0007669"/>
    <property type="project" value="UniProtKB-SubCell"/>
</dbReference>
<comment type="subcellular location">
    <subcellularLocation>
        <location evidence="2">Mitochondrion inner membrane</location>
        <topology evidence="2">Multi-pass membrane protein</topology>
    </subcellularLocation>
</comment>
<evidence type="ECO:0000256" key="3">
    <source>
        <dbReference type="ARBA" id="ARBA00007012"/>
    </source>
</evidence>
<evidence type="ECO:0000256" key="5">
    <source>
        <dbReference type="ARBA" id="ARBA00021008"/>
    </source>
</evidence>
<feature type="transmembrane region" description="Helical" evidence="19">
    <location>
        <begin position="239"/>
        <end position="261"/>
    </location>
</feature>
<evidence type="ECO:0000256" key="16">
    <source>
        <dbReference type="ARBA" id="ARBA00023136"/>
    </source>
</evidence>
<evidence type="ECO:0000256" key="7">
    <source>
        <dbReference type="ARBA" id="ARBA00022660"/>
    </source>
</evidence>
<evidence type="ECO:0000256" key="11">
    <source>
        <dbReference type="ARBA" id="ARBA00022982"/>
    </source>
</evidence>
<keyword evidence="15 21" id="KW-0496">Mitochondrion</keyword>
<evidence type="ECO:0000256" key="8">
    <source>
        <dbReference type="ARBA" id="ARBA00022692"/>
    </source>
</evidence>
<proteinExistence type="inferred from homology"/>
<dbReference type="InterPro" id="IPR001750">
    <property type="entry name" value="ND/Mrp_TM"/>
</dbReference>
<keyword evidence="7" id="KW-0679">Respiratory chain</keyword>
<evidence type="ECO:0000259" key="20">
    <source>
        <dbReference type="Pfam" id="PF00361"/>
    </source>
</evidence>
<accession>A0A0M3SUC1</accession>
<feature type="domain" description="NADH:quinone oxidoreductase/Mrp antiporter transmembrane" evidence="20">
    <location>
        <begin position="77"/>
        <end position="282"/>
    </location>
</feature>
<comment type="similarity">
    <text evidence="3">Belongs to the complex I subunit 2 family.</text>
</comment>
<evidence type="ECO:0000256" key="6">
    <source>
        <dbReference type="ARBA" id="ARBA00022448"/>
    </source>
</evidence>
<organism evidence="21">
    <name type="scientific">Megachile sculpturalis</name>
    <dbReference type="NCBI Taxonomy" id="1004196"/>
    <lineage>
        <taxon>Eukaryota</taxon>
        <taxon>Metazoa</taxon>
        <taxon>Ecdysozoa</taxon>
        <taxon>Arthropoda</taxon>
        <taxon>Hexapoda</taxon>
        <taxon>Insecta</taxon>
        <taxon>Pterygota</taxon>
        <taxon>Neoptera</taxon>
        <taxon>Endopterygota</taxon>
        <taxon>Hymenoptera</taxon>
        <taxon>Apocrita</taxon>
        <taxon>Aculeata</taxon>
        <taxon>Apoidea</taxon>
        <taxon>Anthophila</taxon>
        <taxon>Megachilidae</taxon>
        <taxon>Megachilinae</taxon>
        <taxon>Megachile</taxon>
    </lineage>
</organism>
<feature type="transmembrane region" description="Helical" evidence="19">
    <location>
        <begin position="200"/>
        <end position="219"/>
    </location>
</feature>
<feature type="transmembrane region" description="Helical" evidence="19">
    <location>
        <begin position="320"/>
        <end position="337"/>
    </location>
</feature>
<evidence type="ECO:0000256" key="15">
    <source>
        <dbReference type="ARBA" id="ARBA00023128"/>
    </source>
</evidence>
<dbReference type="PANTHER" id="PTHR46552">
    <property type="entry name" value="NADH-UBIQUINONE OXIDOREDUCTASE CHAIN 2"/>
    <property type="match status" value="1"/>
</dbReference>
<keyword evidence="11" id="KW-0249">Electron transport</keyword>
<feature type="transmembrane region" description="Helical" evidence="19">
    <location>
        <begin position="62"/>
        <end position="80"/>
    </location>
</feature>
<comment type="catalytic activity">
    <reaction evidence="18">
        <text>a ubiquinone + NADH + 5 H(+)(in) = a ubiquinol + NAD(+) + 4 H(+)(out)</text>
        <dbReference type="Rhea" id="RHEA:29091"/>
        <dbReference type="Rhea" id="RHEA-COMP:9565"/>
        <dbReference type="Rhea" id="RHEA-COMP:9566"/>
        <dbReference type="ChEBI" id="CHEBI:15378"/>
        <dbReference type="ChEBI" id="CHEBI:16389"/>
        <dbReference type="ChEBI" id="CHEBI:17976"/>
        <dbReference type="ChEBI" id="CHEBI:57540"/>
        <dbReference type="ChEBI" id="CHEBI:57945"/>
        <dbReference type="EC" id="7.1.1.2"/>
    </reaction>
</comment>
<keyword evidence="13" id="KW-0520">NAD</keyword>